<dbReference type="SMART" id="SM00413">
    <property type="entry name" value="ETS"/>
    <property type="match status" value="1"/>
</dbReference>
<dbReference type="Proteomes" id="UP000694941">
    <property type="component" value="Unplaced"/>
</dbReference>
<evidence type="ECO:0000256" key="2">
    <source>
        <dbReference type="ARBA" id="ARBA00023125"/>
    </source>
</evidence>
<dbReference type="GeneID" id="106465421"/>
<feature type="domain" description="ETS" evidence="5">
    <location>
        <begin position="420"/>
        <end position="500"/>
    </location>
</feature>
<comment type="subcellular location">
    <subcellularLocation>
        <location evidence="3">Nucleus</location>
    </subcellularLocation>
</comment>
<evidence type="ECO:0000259" key="6">
    <source>
        <dbReference type="PROSITE" id="PS51433"/>
    </source>
</evidence>
<keyword evidence="3" id="KW-0539">Nucleus</keyword>
<evidence type="ECO:0000259" key="5">
    <source>
        <dbReference type="PROSITE" id="PS50061"/>
    </source>
</evidence>
<dbReference type="PROSITE" id="PS00346">
    <property type="entry name" value="ETS_DOMAIN_2"/>
    <property type="match status" value="1"/>
</dbReference>
<evidence type="ECO:0000256" key="3">
    <source>
        <dbReference type="RuleBase" id="RU004019"/>
    </source>
</evidence>
<dbReference type="Gene3D" id="1.10.10.10">
    <property type="entry name" value="Winged helix-like DNA-binding domain superfamily/Winged helix DNA-binding domain"/>
    <property type="match status" value="1"/>
</dbReference>
<dbReference type="PANTHER" id="PTHR11849:SF289">
    <property type="entry name" value="ETS-LIKE PROTEIN POINTED"/>
    <property type="match status" value="1"/>
</dbReference>
<dbReference type="InterPro" id="IPR000418">
    <property type="entry name" value="Ets_dom"/>
</dbReference>
<dbReference type="InterPro" id="IPR046328">
    <property type="entry name" value="ETS_fam"/>
</dbReference>
<dbReference type="PROSITE" id="PS50061">
    <property type="entry name" value="ETS_DOMAIN_3"/>
    <property type="match status" value="1"/>
</dbReference>
<dbReference type="PROSITE" id="PS51433">
    <property type="entry name" value="PNT"/>
    <property type="match status" value="1"/>
</dbReference>
<dbReference type="CDD" id="cd08533">
    <property type="entry name" value="SAM_PNT-ETS-1_2"/>
    <property type="match status" value="1"/>
</dbReference>
<feature type="region of interest" description="Disordered" evidence="4">
    <location>
        <begin position="57"/>
        <end position="81"/>
    </location>
</feature>
<name>A0ABM1BFS0_LIMPO</name>
<dbReference type="Pfam" id="PF00178">
    <property type="entry name" value="Ets"/>
    <property type="match status" value="1"/>
</dbReference>
<dbReference type="InterPro" id="IPR013761">
    <property type="entry name" value="SAM/pointed_sf"/>
</dbReference>
<evidence type="ECO:0000313" key="7">
    <source>
        <dbReference type="Proteomes" id="UP000694941"/>
    </source>
</evidence>
<dbReference type="Gene3D" id="1.10.150.50">
    <property type="entry name" value="Transcription Factor, Ets-1"/>
    <property type="match status" value="1"/>
</dbReference>
<dbReference type="PANTHER" id="PTHR11849">
    <property type="entry name" value="ETS"/>
    <property type="match status" value="1"/>
</dbReference>
<dbReference type="SUPFAM" id="SSF46785">
    <property type="entry name" value="Winged helix' DNA-binding domain"/>
    <property type="match status" value="1"/>
</dbReference>
<accession>A0ABM1BFS0</accession>
<organism evidence="7 8">
    <name type="scientific">Limulus polyphemus</name>
    <name type="common">Atlantic horseshoe crab</name>
    <dbReference type="NCBI Taxonomy" id="6850"/>
    <lineage>
        <taxon>Eukaryota</taxon>
        <taxon>Metazoa</taxon>
        <taxon>Ecdysozoa</taxon>
        <taxon>Arthropoda</taxon>
        <taxon>Chelicerata</taxon>
        <taxon>Merostomata</taxon>
        <taxon>Xiphosura</taxon>
        <taxon>Limulidae</taxon>
        <taxon>Limulus</taxon>
    </lineage>
</organism>
<dbReference type="PROSITE" id="PS00345">
    <property type="entry name" value="ETS_DOMAIN_1"/>
    <property type="match status" value="1"/>
</dbReference>
<dbReference type="RefSeq" id="XP_013781110.2">
    <property type="nucleotide sequence ID" value="XM_013925656.2"/>
</dbReference>
<evidence type="ECO:0000256" key="1">
    <source>
        <dbReference type="ARBA" id="ARBA00005562"/>
    </source>
</evidence>
<feature type="domain" description="PNT" evidence="6">
    <location>
        <begin position="115"/>
        <end position="200"/>
    </location>
</feature>
<keyword evidence="2 3" id="KW-0238">DNA-binding</keyword>
<proteinExistence type="inferred from homology"/>
<evidence type="ECO:0000256" key="4">
    <source>
        <dbReference type="SAM" id="MobiDB-lite"/>
    </source>
</evidence>
<reference evidence="8" key="1">
    <citation type="submission" date="2025-08" db="UniProtKB">
        <authorList>
            <consortium name="RefSeq"/>
        </authorList>
    </citation>
    <scope>IDENTIFICATION</scope>
    <source>
        <tissue evidence="8">Muscle</tissue>
    </source>
</reference>
<dbReference type="SMART" id="SM00251">
    <property type="entry name" value="SAM_PNT"/>
    <property type="match status" value="1"/>
</dbReference>
<keyword evidence="7" id="KW-1185">Reference proteome</keyword>
<dbReference type="PRINTS" id="PR00454">
    <property type="entry name" value="ETSDOMAIN"/>
</dbReference>
<comment type="similarity">
    <text evidence="1 3">Belongs to the ETS family.</text>
</comment>
<dbReference type="Pfam" id="PF02198">
    <property type="entry name" value="SAM_PNT"/>
    <property type="match status" value="1"/>
</dbReference>
<protein>
    <submittedName>
        <fullName evidence="8">Protein c-ets-1-A-like isoform X2</fullName>
    </submittedName>
</protein>
<gene>
    <name evidence="8" type="primary">LOC106465421</name>
</gene>
<evidence type="ECO:0000313" key="8">
    <source>
        <dbReference type="RefSeq" id="XP_013781110.2"/>
    </source>
</evidence>
<dbReference type="InterPro" id="IPR036390">
    <property type="entry name" value="WH_DNA-bd_sf"/>
</dbReference>
<dbReference type="InterPro" id="IPR003118">
    <property type="entry name" value="Pointed_dom"/>
</dbReference>
<dbReference type="InterPro" id="IPR036388">
    <property type="entry name" value="WH-like_DNA-bd_sf"/>
</dbReference>
<sequence length="528" mass="60638">MEHDSFYADIIVASSDTFSPGSCKFPKPRRVPMIEVKLENNYREYGGMGSYDISYKGSSMNDDASEPVAPPNPFGSMQKVPSMSDLSEESSAEFPVQVPPLTPITNQKMTQALTESFSSWEREMHKLNIPKDPRLWNEMNVSRWLGWAVREFSLEGVNPSKFQMNGRDMCALTKDSFLSQAPPFMGDILWEHLDMLQKDVDKEQSSLYESVCVPEFEEAFQQPEHVGFQQAEGKVITLINRASSQQHYMESGFSHVSDSIHTLNDMNHDEFGMSRFETNTPKSSYMERSPEFYSATLPPSMFQDIKYQPNFQNKSVSKIRCHQDMALSDAYSSQQYEPPFQTVPGSVISPSDQWISEMTGQHPYQPAPNRLPLRDSQAQLNHVNSLQSQLLNQKQNHTPQHSNDNKPLVQAAVLAGSGPIQLWQFLLELLTDKTCQNFIGWTGNDWEFKLTDPDEVARRWGIRKNKPKMNYEKLSRGLRYYYDKNIIHKTAGKRYVYRFVCDLHTMLGYSPDELRAVVDFKSEKKEDE</sequence>
<dbReference type="SUPFAM" id="SSF47769">
    <property type="entry name" value="SAM/Pointed domain"/>
    <property type="match status" value="1"/>
</dbReference>